<dbReference type="Gene3D" id="3.40.395.10">
    <property type="entry name" value="Adenoviral Proteinase, Chain A"/>
    <property type="match status" value="1"/>
</dbReference>
<dbReference type="GO" id="GO:0008234">
    <property type="term" value="F:cysteine-type peptidase activity"/>
    <property type="evidence" value="ECO:0007669"/>
    <property type="project" value="InterPro"/>
</dbReference>
<evidence type="ECO:0000313" key="5">
    <source>
        <dbReference type="EMBL" id="CAH2051817.1"/>
    </source>
</evidence>
<keyword evidence="6" id="KW-1185">Reference proteome</keyword>
<dbReference type="PROSITE" id="PS50600">
    <property type="entry name" value="ULP_PROTEASE"/>
    <property type="match status" value="1"/>
</dbReference>
<dbReference type="Pfam" id="PF02902">
    <property type="entry name" value="Peptidase_C48"/>
    <property type="match status" value="2"/>
</dbReference>
<evidence type="ECO:0000256" key="1">
    <source>
        <dbReference type="ARBA" id="ARBA00005234"/>
    </source>
</evidence>
<protein>
    <recommendedName>
        <fullName evidence="4">Ubiquitin-like protease family profile domain-containing protein</fullName>
    </recommendedName>
</protein>
<dbReference type="EMBL" id="OU466859">
    <property type="protein sequence ID" value="CAH2051817.1"/>
    <property type="molecule type" value="Genomic_DNA"/>
</dbReference>
<evidence type="ECO:0000313" key="6">
    <source>
        <dbReference type="Proteomes" id="UP000836841"/>
    </source>
</evidence>
<dbReference type="SUPFAM" id="SSF54001">
    <property type="entry name" value="Cysteine proteinases"/>
    <property type="match status" value="1"/>
</dbReference>
<dbReference type="Proteomes" id="UP000836841">
    <property type="component" value="Chromosome 3"/>
</dbReference>
<dbReference type="GO" id="GO:0006508">
    <property type="term" value="P:proteolysis"/>
    <property type="evidence" value="ECO:0007669"/>
    <property type="project" value="UniProtKB-KW"/>
</dbReference>
<reference evidence="5 6" key="1">
    <citation type="submission" date="2022-03" db="EMBL/GenBank/DDBJ databases">
        <authorList>
            <person name="Nunn A."/>
            <person name="Chopra R."/>
            <person name="Nunn A."/>
            <person name="Contreras Garrido A."/>
        </authorList>
    </citation>
    <scope>NUCLEOTIDE SEQUENCE [LARGE SCALE GENOMIC DNA]</scope>
</reference>
<sequence>MPQHLRTPPRQSLLNGSRLNIQDVIPPEQQAHNIASHSIPADLECLSDSSPPPQPEKHIPSPLEIQLASIQHNTNTNFDFVNKFFLALAKSRGWVDTKHIEVLMWSLGKKHSLVVHQEQADFVSPWLLSHLEAKSRSFKKAINKDLHRFDDQLWQFVLAPRRSWLLDVQTIYAPMNLQDRHWVGLAIHLQTKLIQGYYTNFQGGDCGPVAAKFMELHVNTVSDQRLWCFTDKMVDDFRKQWAMDIYKDVVIPLYFPPPQ</sequence>
<comment type="similarity">
    <text evidence="1">Belongs to the peptidase C48 family.</text>
</comment>
<evidence type="ECO:0000256" key="2">
    <source>
        <dbReference type="ARBA" id="ARBA00022670"/>
    </source>
</evidence>
<dbReference type="AlphaFoldDB" id="A0AAU9RYR3"/>
<keyword evidence="3" id="KW-0378">Hydrolase</keyword>
<gene>
    <name evidence="5" type="ORF">TAV2_LOCUS10806</name>
</gene>
<keyword evidence="2" id="KW-0645">Protease</keyword>
<dbReference type="InterPro" id="IPR003653">
    <property type="entry name" value="Peptidase_C48_C"/>
</dbReference>
<name>A0AAU9RYR3_THLAR</name>
<evidence type="ECO:0000256" key="3">
    <source>
        <dbReference type="ARBA" id="ARBA00022801"/>
    </source>
</evidence>
<organism evidence="5 6">
    <name type="scientific">Thlaspi arvense</name>
    <name type="common">Field penny-cress</name>
    <dbReference type="NCBI Taxonomy" id="13288"/>
    <lineage>
        <taxon>Eukaryota</taxon>
        <taxon>Viridiplantae</taxon>
        <taxon>Streptophyta</taxon>
        <taxon>Embryophyta</taxon>
        <taxon>Tracheophyta</taxon>
        <taxon>Spermatophyta</taxon>
        <taxon>Magnoliopsida</taxon>
        <taxon>eudicotyledons</taxon>
        <taxon>Gunneridae</taxon>
        <taxon>Pentapetalae</taxon>
        <taxon>rosids</taxon>
        <taxon>malvids</taxon>
        <taxon>Brassicales</taxon>
        <taxon>Brassicaceae</taxon>
        <taxon>Thlaspideae</taxon>
        <taxon>Thlaspi</taxon>
    </lineage>
</organism>
<dbReference type="InterPro" id="IPR038765">
    <property type="entry name" value="Papain-like_cys_pep_sf"/>
</dbReference>
<evidence type="ECO:0000259" key="4">
    <source>
        <dbReference type="PROSITE" id="PS50600"/>
    </source>
</evidence>
<proteinExistence type="inferred from homology"/>
<accession>A0AAU9RYR3</accession>
<feature type="domain" description="Ubiquitin-like protease family profile" evidence="4">
    <location>
        <begin position="78"/>
        <end position="217"/>
    </location>
</feature>